<evidence type="ECO:0000259" key="6">
    <source>
        <dbReference type="Pfam" id="PF04357"/>
    </source>
</evidence>
<evidence type="ECO:0000313" key="8">
    <source>
        <dbReference type="Proteomes" id="UP000237662"/>
    </source>
</evidence>
<evidence type="ECO:0000256" key="2">
    <source>
        <dbReference type="ARBA" id="ARBA00022692"/>
    </source>
</evidence>
<name>A0A2S6I0J2_9BACT</name>
<evidence type="ECO:0000256" key="1">
    <source>
        <dbReference type="ARBA" id="ARBA00004167"/>
    </source>
</evidence>
<reference evidence="7 8" key="1">
    <citation type="submission" date="2018-02" db="EMBL/GenBank/DDBJ databases">
        <title>Genomic Encyclopedia of Archaeal and Bacterial Type Strains, Phase II (KMG-II): from individual species to whole genera.</title>
        <authorList>
            <person name="Goeker M."/>
        </authorList>
    </citation>
    <scope>NUCLEOTIDE SEQUENCE [LARGE SCALE GENOMIC DNA]</scope>
    <source>
        <strain evidence="7 8">DSM 29526</strain>
    </source>
</reference>
<dbReference type="OrthoDB" id="680700at2"/>
<organism evidence="7 8">
    <name type="scientific">Neolewinella xylanilytica</name>
    <dbReference type="NCBI Taxonomy" id="1514080"/>
    <lineage>
        <taxon>Bacteria</taxon>
        <taxon>Pseudomonadati</taxon>
        <taxon>Bacteroidota</taxon>
        <taxon>Saprospiria</taxon>
        <taxon>Saprospirales</taxon>
        <taxon>Lewinellaceae</taxon>
        <taxon>Neolewinella</taxon>
    </lineage>
</organism>
<comment type="subcellular location">
    <subcellularLocation>
        <location evidence="1">Membrane</location>
        <topology evidence="1">Single-pass membrane protein</topology>
    </subcellularLocation>
</comment>
<dbReference type="GO" id="GO:0009306">
    <property type="term" value="P:protein secretion"/>
    <property type="evidence" value="ECO:0007669"/>
    <property type="project" value="InterPro"/>
</dbReference>
<keyword evidence="8" id="KW-1185">Reference proteome</keyword>
<dbReference type="GO" id="GO:0005886">
    <property type="term" value="C:plasma membrane"/>
    <property type="evidence" value="ECO:0007669"/>
    <property type="project" value="InterPro"/>
</dbReference>
<dbReference type="Proteomes" id="UP000237662">
    <property type="component" value="Unassembled WGS sequence"/>
</dbReference>
<dbReference type="PANTHER" id="PTHR36985">
    <property type="entry name" value="TRANSLOCATION AND ASSEMBLY MODULE SUBUNIT TAMB"/>
    <property type="match status" value="1"/>
</dbReference>
<sequence length="1621" mass="181443">MEEPTDASTPRPPRKRKRRWWHRMRKLFVWLVVTVVFLLGLLQLPDFQNWLVDRITAGLSRTLETEVTIDYARLSWFDELTIQGVFVEDKYGDTLLYGDEIQADFNLLSLLDNSVEIEELTIANTRFKIRRDLGDAETNLETALQRLFPASDNPKKPINLALDRLDLENIAFIQDDSVRGQRFDVALESAVIYIDELDFPNKRIRLETAEIRRPVVRQTSIPPTPLSSVPGLDQAIRSIDSTLTDSNRVSLQVAIDALEIIDGVFDLNNYRKPPIETADIESVDFARLGVSDINLELTDVVYASGEMSAAVEHLSLEERSGFVLDRLSVRELRIAPTELVFNDLALITPNSSLADSLSFTFPGGWESWSEFNDRVRMNIELQPSMVSIRDILYFARNLRFNPFFRDNRDRNIRLGGSFTGRVNNLRAQDVVLALDENNYLEGSFSSRNLAQPGSEALNLELDALRTSVTSLRRLIPRMNLPANFSKLGRLNFNGRFDGFFTDFAAKGDLRTDIGRAILDMRLDIENGAERAEYSGSLSLDRFDLGTWINNEDLGIVNFTATIEDGQGLTSGTANANLNATIETLEFKEYRYENARINGRLQQEFFDGSFAIADENIDLNFLGELNFRDSIPVFDFSAEINRMDLQALNLSERLIILSGDVDLNIVNTVFSDMEGRIDLDSFRVIRDTAVINIGQLLAYSNFNEAGQKVVKLESDVAKGEIVGRFDINEVSSSLTKYLVEYYPGWADRLQIKMPRAFPTDNRFSFDVTILDSKGLNRLINPKLGPLVDVHLTGSYDGFQDALRAELIAPRFTYDNLSFVDLIVRTKGEGSEGELDLLIDSTLVNGKPILDQLTLLSLIDRDTINFGINYGGAGGIFLDKLNLNGQITLPDTANYAIRFDDSDLVLFQEPWTIRRDNRIVIGPQYIDTRNFSLRSGERSIRLTKRGNRGLDLNLDNMALSLVDSVWNYQALDFGGLVDVHLGVDDVFLLQGLSADLRSDTMLINGDDYGYLRVDLRAPSPKGRVSAFLNLNRDTSQLIAEATFNLADLAENPRVDQERNYLDLTVNVTGYPLDLARYWVGGSVSDIVGKINAQLNVVGPASEPDVQGYIDASAGAFTLDYLQTRYHFNDSRVRITNNLFDLAGTRLLDRNNNVARLTGGITHDRLKNLGINARLRTDRFLALDLAPGDNPNFYGQAIGGGTVDFTGNFRQTDIYVRATVGRDSRLAIPVTQGAGAGPIDNVRFVDRTVYKEKEQVTAATDPTGVSLEMEIEVTDEAVGEIIFDEEVGDILRGRGNGNLSLRIPRDGDLQMYGTITLTEGDYLFTLYKVVNKEFSVRPGGTVNWSGDPFAARIDIAADYQNLKTPIINFIREYLPLDGAGDGINDLTRAAGQATDIDLTLKLDGILTQPDINFDIGFPNLDGTLETYANNKRRQLLLDQSELNRQVFGLIAVGQFLPGDLSFNVADVAVNTVSEWLSSYLSLLLNDLLEDAFGEDAFISGFDFDIAYNNYTNTTPDAISRRGQTVEFSFRRDFNNRLSLSGDVNVLNDQTVTGGNTGTFIGNDVVLEYVLNDSRSLKLRVYQRRQPDIASGRRIQVGTGLSWRREFDSLSEFFAGFRKDAAGKR</sequence>
<evidence type="ECO:0000256" key="3">
    <source>
        <dbReference type="ARBA" id="ARBA00022989"/>
    </source>
</evidence>
<keyword evidence="3 5" id="KW-1133">Transmembrane helix</keyword>
<feature type="transmembrane region" description="Helical" evidence="5">
    <location>
        <begin position="27"/>
        <end position="44"/>
    </location>
</feature>
<accession>A0A2S6I0J2</accession>
<keyword evidence="4 5" id="KW-0472">Membrane</keyword>
<dbReference type="PANTHER" id="PTHR36985:SF1">
    <property type="entry name" value="TRANSLOCATION AND ASSEMBLY MODULE SUBUNIT TAMB"/>
    <property type="match status" value="1"/>
</dbReference>
<evidence type="ECO:0000313" key="7">
    <source>
        <dbReference type="EMBL" id="PPK84378.1"/>
    </source>
</evidence>
<dbReference type="EMBL" id="PTJC01000008">
    <property type="protein sequence ID" value="PPK84378.1"/>
    <property type="molecule type" value="Genomic_DNA"/>
</dbReference>
<evidence type="ECO:0000256" key="4">
    <source>
        <dbReference type="ARBA" id="ARBA00023136"/>
    </source>
</evidence>
<proteinExistence type="predicted"/>
<protein>
    <submittedName>
        <fullName evidence="7">Uncharacterized protein DUF490</fullName>
    </submittedName>
</protein>
<feature type="domain" description="Translocation and assembly module TamB C-terminal" evidence="6">
    <location>
        <begin position="1147"/>
        <end position="1603"/>
    </location>
</feature>
<dbReference type="InterPro" id="IPR007452">
    <property type="entry name" value="TamB_C"/>
</dbReference>
<gene>
    <name evidence="7" type="ORF">CLV84_4148</name>
</gene>
<keyword evidence="2 5" id="KW-0812">Transmembrane</keyword>
<evidence type="ECO:0000256" key="5">
    <source>
        <dbReference type="SAM" id="Phobius"/>
    </source>
</evidence>
<dbReference type="Pfam" id="PF04357">
    <property type="entry name" value="TamB"/>
    <property type="match status" value="1"/>
</dbReference>
<comment type="caution">
    <text evidence="7">The sequence shown here is derived from an EMBL/GenBank/DDBJ whole genome shotgun (WGS) entry which is preliminary data.</text>
</comment>